<proteinExistence type="predicted"/>
<evidence type="ECO:0000256" key="1">
    <source>
        <dbReference type="ARBA" id="ARBA00000085"/>
    </source>
</evidence>
<comment type="subcellular location">
    <subcellularLocation>
        <location evidence="2">Membrane</location>
        <topology evidence="2">Multi-pass membrane protein</topology>
    </subcellularLocation>
</comment>
<keyword evidence="16" id="KW-1185">Reference proteome</keyword>
<keyword evidence="9 15" id="KW-0067">ATP-binding</keyword>
<dbReference type="RefSeq" id="WP_377067145.1">
    <property type="nucleotide sequence ID" value="NZ_JBHMEC010000008.1"/>
</dbReference>
<name>A0ABV5HWY1_9RHOB</name>
<dbReference type="SMART" id="SM00388">
    <property type="entry name" value="HisKA"/>
    <property type="match status" value="1"/>
</dbReference>
<evidence type="ECO:0000256" key="3">
    <source>
        <dbReference type="ARBA" id="ARBA00012438"/>
    </source>
</evidence>
<gene>
    <name evidence="15" type="ORF">ACFFU4_03625</name>
</gene>
<dbReference type="PROSITE" id="PS50885">
    <property type="entry name" value="HAMP"/>
    <property type="match status" value="1"/>
</dbReference>
<evidence type="ECO:0000256" key="2">
    <source>
        <dbReference type="ARBA" id="ARBA00004141"/>
    </source>
</evidence>
<evidence type="ECO:0000256" key="6">
    <source>
        <dbReference type="ARBA" id="ARBA00022692"/>
    </source>
</evidence>
<evidence type="ECO:0000256" key="7">
    <source>
        <dbReference type="ARBA" id="ARBA00022741"/>
    </source>
</evidence>
<keyword evidence="8" id="KW-0418">Kinase</keyword>
<accession>A0ABV5HWY1</accession>
<dbReference type="Gene3D" id="1.20.5.1040">
    <property type="entry name" value="Sensor protein qsec"/>
    <property type="match status" value="1"/>
</dbReference>
<dbReference type="InterPro" id="IPR003661">
    <property type="entry name" value="HisK_dim/P_dom"/>
</dbReference>
<organism evidence="15 16">
    <name type="scientific">Roseovarius ramblicola</name>
    <dbReference type="NCBI Taxonomy" id="2022336"/>
    <lineage>
        <taxon>Bacteria</taxon>
        <taxon>Pseudomonadati</taxon>
        <taxon>Pseudomonadota</taxon>
        <taxon>Alphaproteobacteria</taxon>
        <taxon>Rhodobacterales</taxon>
        <taxon>Roseobacteraceae</taxon>
        <taxon>Roseovarius</taxon>
    </lineage>
</organism>
<evidence type="ECO:0000256" key="5">
    <source>
        <dbReference type="ARBA" id="ARBA00022679"/>
    </source>
</evidence>
<evidence type="ECO:0000256" key="10">
    <source>
        <dbReference type="ARBA" id="ARBA00022989"/>
    </source>
</evidence>
<dbReference type="InterPro" id="IPR036890">
    <property type="entry name" value="HATPase_C_sf"/>
</dbReference>
<dbReference type="GO" id="GO:0005524">
    <property type="term" value="F:ATP binding"/>
    <property type="evidence" value="ECO:0007669"/>
    <property type="project" value="UniProtKB-KW"/>
</dbReference>
<dbReference type="PROSITE" id="PS50109">
    <property type="entry name" value="HIS_KIN"/>
    <property type="match status" value="1"/>
</dbReference>
<keyword evidence="11" id="KW-0902">Two-component regulatory system</keyword>
<evidence type="ECO:0000313" key="16">
    <source>
        <dbReference type="Proteomes" id="UP001589670"/>
    </source>
</evidence>
<keyword evidence="12" id="KW-0472">Membrane</keyword>
<dbReference type="InterPro" id="IPR003660">
    <property type="entry name" value="HAMP_dom"/>
</dbReference>
<evidence type="ECO:0000259" key="14">
    <source>
        <dbReference type="PROSITE" id="PS50885"/>
    </source>
</evidence>
<sequence length="446" mass="47454">MRWPASLQARLGLSLGLVLTVLWLVAAAVTAVIVRGELDEVFDSALRETAERILPLAVTDIVGRETQGVTQRLAPIRAHDEFFTYVVRDADGRTLLQSHAADPAVFPGYEGPGFRETATHRLYSDAALQGTIRITVAEPLAHRAATAREIQMGLGLPLLVVLPLALAAIILAVRFSLDPLRRFRARLDARGARDLSEVPAEDLPTEITPLAATLNGLLTRLGGAFEAERSFAANAAHELRTPLAGAIAQAQRLRSETRDSAAAQRAGDIEETLKRLTRRTERLMQLARAEGGCLQSETAHDARAALRLVVGDMARSLQSPDLALDLPDTPVLSTIDPDALGIVCRNLVENALRHGAAHGQVAVCLTKAGDLIVSNAGPVVARDRLASLTDRFQRGAQTSGGSGLGLTIVAAIANRTDGTLTLTSPRPGAVDGFEARFRLPTAPSVG</sequence>
<dbReference type="EC" id="2.7.13.3" evidence="3"/>
<dbReference type="InterPro" id="IPR013727">
    <property type="entry name" value="2CSK_N"/>
</dbReference>
<dbReference type="EMBL" id="JBHMEC010000008">
    <property type="protein sequence ID" value="MFB9148837.1"/>
    <property type="molecule type" value="Genomic_DNA"/>
</dbReference>
<dbReference type="Pfam" id="PF02518">
    <property type="entry name" value="HATPase_c"/>
    <property type="match status" value="1"/>
</dbReference>
<dbReference type="Gene3D" id="1.10.287.130">
    <property type="match status" value="1"/>
</dbReference>
<dbReference type="InterPro" id="IPR036097">
    <property type="entry name" value="HisK_dim/P_sf"/>
</dbReference>
<keyword evidence="6 12" id="KW-0812">Transmembrane</keyword>
<dbReference type="PANTHER" id="PTHR45436">
    <property type="entry name" value="SENSOR HISTIDINE KINASE YKOH"/>
    <property type="match status" value="1"/>
</dbReference>
<dbReference type="Pfam" id="PF00512">
    <property type="entry name" value="HisKA"/>
    <property type="match status" value="1"/>
</dbReference>
<keyword evidence="10 12" id="KW-1133">Transmembrane helix</keyword>
<dbReference type="PANTHER" id="PTHR45436:SF14">
    <property type="entry name" value="SENSOR PROTEIN QSEC"/>
    <property type="match status" value="1"/>
</dbReference>
<feature type="domain" description="HAMP" evidence="14">
    <location>
        <begin position="174"/>
        <end position="226"/>
    </location>
</feature>
<dbReference type="InterPro" id="IPR050428">
    <property type="entry name" value="TCS_sensor_his_kinase"/>
</dbReference>
<dbReference type="InterPro" id="IPR003594">
    <property type="entry name" value="HATPase_dom"/>
</dbReference>
<dbReference type="InterPro" id="IPR005467">
    <property type="entry name" value="His_kinase_dom"/>
</dbReference>
<dbReference type="SUPFAM" id="SSF55874">
    <property type="entry name" value="ATPase domain of HSP90 chaperone/DNA topoisomerase II/histidine kinase"/>
    <property type="match status" value="1"/>
</dbReference>
<evidence type="ECO:0000313" key="15">
    <source>
        <dbReference type="EMBL" id="MFB9148837.1"/>
    </source>
</evidence>
<feature type="domain" description="Histidine kinase" evidence="13">
    <location>
        <begin position="234"/>
        <end position="443"/>
    </location>
</feature>
<dbReference type="SMART" id="SM00387">
    <property type="entry name" value="HATPase_c"/>
    <property type="match status" value="1"/>
</dbReference>
<keyword evidence="4" id="KW-0597">Phosphoprotein</keyword>
<comment type="caution">
    <text evidence="15">The sequence shown here is derived from an EMBL/GenBank/DDBJ whole genome shotgun (WGS) entry which is preliminary data.</text>
</comment>
<comment type="catalytic activity">
    <reaction evidence="1">
        <text>ATP + protein L-histidine = ADP + protein N-phospho-L-histidine.</text>
        <dbReference type="EC" id="2.7.13.3"/>
    </reaction>
</comment>
<keyword evidence="7" id="KW-0547">Nucleotide-binding</keyword>
<dbReference type="CDD" id="cd00082">
    <property type="entry name" value="HisKA"/>
    <property type="match status" value="1"/>
</dbReference>
<evidence type="ECO:0000256" key="12">
    <source>
        <dbReference type="SAM" id="Phobius"/>
    </source>
</evidence>
<evidence type="ECO:0000256" key="8">
    <source>
        <dbReference type="ARBA" id="ARBA00022777"/>
    </source>
</evidence>
<evidence type="ECO:0000256" key="9">
    <source>
        <dbReference type="ARBA" id="ARBA00022840"/>
    </source>
</evidence>
<dbReference type="Pfam" id="PF08521">
    <property type="entry name" value="2CSK_N"/>
    <property type="match status" value="1"/>
</dbReference>
<evidence type="ECO:0000256" key="11">
    <source>
        <dbReference type="ARBA" id="ARBA00023012"/>
    </source>
</evidence>
<dbReference type="SUPFAM" id="SSF47384">
    <property type="entry name" value="Homodimeric domain of signal transducing histidine kinase"/>
    <property type="match status" value="1"/>
</dbReference>
<keyword evidence="5" id="KW-0808">Transferase</keyword>
<evidence type="ECO:0000256" key="4">
    <source>
        <dbReference type="ARBA" id="ARBA00022553"/>
    </source>
</evidence>
<dbReference type="Gene3D" id="3.30.565.10">
    <property type="entry name" value="Histidine kinase-like ATPase, C-terminal domain"/>
    <property type="match status" value="1"/>
</dbReference>
<protein>
    <recommendedName>
        <fullName evidence="3">histidine kinase</fullName>
        <ecNumber evidence="3">2.7.13.3</ecNumber>
    </recommendedName>
</protein>
<evidence type="ECO:0000259" key="13">
    <source>
        <dbReference type="PROSITE" id="PS50109"/>
    </source>
</evidence>
<feature type="transmembrane region" description="Helical" evidence="12">
    <location>
        <begin position="154"/>
        <end position="177"/>
    </location>
</feature>
<reference evidence="15 16" key="1">
    <citation type="submission" date="2024-09" db="EMBL/GenBank/DDBJ databases">
        <authorList>
            <person name="Sun Q."/>
            <person name="Mori K."/>
        </authorList>
    </citation>
    <scope>NUCLEOTIDE SEQUENCE [LARGE SCALE GENOMIC DNA]</scope>
    <source>
        <strain evidence="15 16">CECT 9424</strain>
    </source>
</reference>
<dbReference type="Proteomes" id="UP001589670">
    <property type="component" value="Unassembled WGS sequence"/>
</dbReference>
<dbReference type="SMART" id="SM00304">
    <property type="entry name" value="HAMP"/>
    <property type="match status" value="1"/>
</dbReference>